<organism evidence="2 3">
    <name type="scientific">Neolewinella lacunae</name>
    <dbReference type="NCBI Taxonomy" id="1517758"/>
    <lineage>
        <taxon>Bacteria</taxon>
        <taxon>Pseudomonadati</taxon>
        <taxon>Bacteroidota</taxon>
        <taxon>Saprospiria</taxon>
        <taxon>Saprospirales</taxon>
        <taxon>Lewinellaceae</taxon>
        <taxon>Neolewinella</taxon>
    </lineage>
</organism>
<keyword evidence="3" id="KW-1185">Reference proteome</keyword>
<proteinExistence type="predicted"/>
<evidence type="ECO:0000313" key="2">
    <source>
        <dbReference type="EMBL" id="MBC6993801.1"/>
    </source>
</evidence>
<gene>
    <name evidence="2" type="ORF">H9S92_06495</name>
</gene>
<comment type="caution">
    <text evidence="2">The sequence shown here is derived from an EMBL/GenBank/DDBJ whole genome shotgun (WGS) entry which is preliminary data.</text>
</comment>
<evidence type="ECO:0000256" key="1">
    <source>
        <dbReference type="SAM" id="Coils"/>
    </source>
</evidence>
<name>A0A923PJG7_9BACT</name>
<dbReference type="RefSeq" id="WP_187465900.1">
    <property type="nucleotide sequence ID" value="NZ_JACSIT010000078.1"/>
</dbReference>
<protein>
    <submittedName>
        <fullName evidence="2">Uncharacterized protein</fullName>
    </submittedName>
</protein>
<accession>A0A923PJG7</accession>
<reference evidence="2" key="1">
    <citation type="submission" date="2020-08" db="EMBL/GenBank/DDBJ databases">
        <title>Lewinella bacteria from marine environments.</title>
        <authorList>
            <person name="Zhong Y."/>
        </authorList>
    </citation>
    <scope>NUCLEOTIDE SEQUENCE</scope>
    <source>
        <strain evidence="2">KCTC 42187</strain>
    </source>
</reference>
<dbReference type="EMBL" id="JACSIT010000078">
    <property type="protein sequence ID" value="MBC6993801.1"/>
    <property type="molecule type" value="Genomic_DNA"/>
</dbReference>
<evidence type="ECO:0000313" key="3">
    <source>
        <dbReference type="Proteomes" id="UP000650081"/>
    </source>
</evidence>
<dbReference type="Gene3D" id="1.20.5.340">
    <property type="match status" value="1"/>
</dbReference>
<dbReference type="Proteomes" id="UP000650081">
    <property type="component" value="Unassembled WGS sequence"/>
</dbReference>
<dbReference type="AlphaFoldDB" id="A0A923PJG7"/>
<feature type="coiled-coil region" evidence="1">
    <location>
        <begin position="150"/>
        <end position="194"/>
    </location>
</feature>
<sequence length="229" mass="25327">MWKNLKSYFIIEEEGANQPAAPDLAKPGPSPKLPAGVKKNAEAIRVEQGKQGEGTTAGAVNDRFVQVLMEAMEGVNLPGFDYLEYKKSLQNLKKMNFNDDVLYRTAYAAAQSMGVTSQDLVASAQHYLGALGKEEAKFGQALKGQESQQIQDKETRLKSLGATIQQHQAQIKALQEQIQKVEAEQKELQDAILANADKLAKTKADFEYTYTLIAGGIKKDIEKMQEYLK</sequence>
<keyword evidence="1" id="KW-0175">Coiled coil</keyword>